<evidence type="ECO:0000313" key="2">
    <source>
        <dbReference type="Proteomes" id="UP001595636"/>
    </source>
</evidence>
<name>A0ABV7TXG5_9NEIS</name>
<dbReference type="RefSeq" id="WP_390281099.1">
    <property type="nucleotide sequence ID" value="NZ_JBHRYH010000045.1"/>
</dbReference>
<dbReference type="Proteomes" id="UP001595636">
    <property type="component" value="Unassembled WGS sequence"/>
</dbReference>
<protein>
    <recommendedName>
        <fullName evidence="3">STAS domain-containing protein</fullName>
    </recommendedName>
</protein>
<evidence type="ECO:0000313" key="1">
    <source>
        <dbReference type="EMBL" id="MFC3627447.1"/>
    </source>
</evidence>
<gene>
    <name evidence="1" type="ORF">ACFOKJ_15110</name>
</gene>
<proteinExistence type="predicted"/>
<sequence>MTVLLEGKGQMIPQRGCQDAVAGGGGRVGLAAILSNITTGGGGLAMRVHGEYRIHTMARVLWITVSGGINYPFACDYRDAVRAAAQTLGPGPWIRVTDIRDWQLGGPEVIPPLHELMQWCEEHELAHSINIVSMVNLQRHMLDQMMAGVARQSQRHLTRSVTEARALLQQLQPTLSLDALLAEVYADGNGA</sequence>
<keyword evidence="2" id="KW-1185">Reference proteome</keyword>
<reference evidence="2" key="1">
    <citation type="journal article" date="2019" name="Int. J. Syst. Evol. Microbiol.">
        <title>The Global Catalogue of Microorganisms (GCM) 10K type strain sequencing project: providing services to taxonomists for standard genome sequencing and annotation.</title>
        <authorList>
            <consortium name="The Broad Institute Genomics Platform"/>
            <consortium name="The Broad Institute Genome Sequencing Center for Infectious Disease"/>
            <person name="Wu L."/>
            <person name="Ma J."/>
        </authorList>
    </citation>
    <scope>NUCLEOTIDE SEQUENCE [LARGE SCALE GENOMIC DNA]</scope>
    <source>
        <strain evidence="2">KCTC 42195</strain>
    </source>
</reference>
<comment type="caution">
    <text evidence="1">The sequence shown here is derived from an EMBL/GenBank/DDBJ whole genome shotgun (WGS) entry which is preliminary data.</text>
</comment>
<accession>A0ABV7TXG5</accession>
<dbReference type="EMBL" id="JBHRYH010000045">
    <property type="protein sequence ID" value="MFC3627447.1"/>
    <property type="molecule type" value="Genomic_DNA"/>
</dbReference>
<organism evidence="1 2">
    <name type="scientific">Vogesella amnigena</name>
    <dbReference type="NCBI Taxonomy" id="1507449"/>
    <lineage>
        <taxon>Bacteria</taxon>
        <taxon>Pseudomonadati</taxon>
        <taxon>Pseudomonadota</taxon>
        <taxon>Betaproteobacteria</taxon>
        <taxon>Neisseriales</taxon>
        <taxon>Chromobacteriaceae</taxon>
        <taxon>Vogesella</taxon>
    </lineage>
</organism>
<evidence type="ECO:0008006" key="3">
    <source>
        <dbReference type="Google" id="ProtNLM"/>
    </source>
</evidence>